<dbReference type="Pfam" id="PF09425">
    <property type="entry name" value="Jas_motif"/>
    <property type="match status" value="1"/>
</dbReference>
<dbReference type="InterPro" id="IPR018467">
    <property type="entry name" value="CCT_CS"/>
</dbReference>
<dbReference type="InterPro" id="IPR040390">
    <property type="entry name" value="TIFY/JAZ"/>
</dbReference>
<evidence type="ECO:0000259" key="6">
    <source>
        <dbReference type="PROSITE" id="PS51320"/>
    </source>
</evidence>
<comment type="domain">
    <text evidence="4">The jas domain is required for interaction with COI1.</text>
</comment>
<dbReference type="PANTHER" id="PTHR33077:SF5">
    <property type="entry name" value="PROTEIN TIFY 9"/>
    <property type="match status" value="1"/>
</dbReference>
<comment type="similarity">
    <text evidence="1 4">Belongs to the TIFY/JAZ family.</text>
</comment>
<dbReference type="InterPro" id="IPR010399">
    <property type="entry name" value="Tify_dom"/>
</dbReference>
<evidence type="ECO:0000313" key="7">
    <source>
        <dbReference type="EMBL" id="MQM00792.1"/>
    </source>
</evidence>
<accession>A0A843VU26</accession>
<reference evidence="7" key="1">
    <citation type="submission" date="2017-07" db="EMBL/GenBank/DDBJ databases">
        <title>Taro Niue Genome Assembly and Annotation.</title>
        <authorList>
            <person name="Atibalentja N."/>
            <person name="Keating K."/>
            <person name="Fields C.J."/>
        </authorList>
    </citation>
    <scope>NUCLEOTIDE SEQUENCE</scope>
    <source>
        <strain evidence="7">Niue_2</strain>
        <tissue evidence="7">Leaf</tissue>
    </source>
</reference>
<evidence type="ECO:0000256" key="5">
    <source>
        <dbReference type="SAM" id="MobiDB-lite"/>
    </source>
</evidence>
<evidence type="ECO:0000313" key="8">
    <source>
        <dbReference type="Proteomes" id="UP000652761"/>
    </source>
</evidence>
<feature type="region of interest" description="Disordered" evidence="5">
    <location>
        <begin position="1"/>
        <end position="29"/>
    </location>
</feature>
<comment type="caution">
    <text evidence="7">The sequence shown here is derived from an EMBL/GenBank/DDBJ whole genome shotgun (WGS) entry which is preliminary data.</text>
</comment>
<dbReference type="GO" id="GO:0031347">
    <property type="term" value="P:regulation of defense response"/>
    <property type="evidence" value="ECO:0007669"/>
    <property type="project" value="UniProtKB-UniRule"/>
</dbReference>
<dbReference type="AlphaFoldDB" id="A0A843VU26"/>
<keyword evidence="2 4" id="KW-1184">Jasmonic acid signaling pathway</keyword>
<dbReference type="Pfam" id="PF06200">
    <property type="entry name" value="tify"/>
    <property type="match status" value="1"/>
</dbReference>
<proteinExistence type="inferred from homology"/>
<sequence>MPDSTVEIDFFHRERQKSSPRRLSSERVGSSCPRIQNVVSKINPVLLKTVMAGEAAAAQAWSVDSTGLWTPGRPLKSFNQPSPSAAPETGPTLQSPYPVLNHASRSAVRGHPETAPLTIFYNGMVTAFDVTSDEAETIIRMAERGNVEKPVERPEESLLDDHHAEGDLPIARRKSLQRFLEKRKERCKAPAAEPLSSSFSPVEAFQSMMKYPSAE</sequence>
<feature type="domain" description="Tify" evidence="6">
    <location>
        <begin position="110"/>
        <end position="144"/>
    </location>
</feature>
<evidence type="ECO:0000256" key="3">
    <source>
        <dbReference type="ARBA" id="ARBA00022843"/>
    </source>
</evidence>
<evidence type="ECO:0000256" key="1">
    <source>
        <dbReference type="ARBA" id="ARBA00008614"/>
    </source>
</evidence>
<dbReference type="SMR" id="A0A843VU26"/>
<dbReference type="SMART" id="SM00979">
    <property type="entry name" value="TIFY"/>
    <property type="match status" value="1"/>
</dbReference>
<name>A0A843VU26_COLES</name>
<feature type="region of interest" description="Disordered" evidence="5">
    <location>
        <begin position="72"/>
        <end position="95"/>
    </location>
</feature>
<comment type="subcellular location">
    <subcellularLocation>
        <location evidence="4">Nucleus</location>
    </subcellularLocation>
</comment>
<dbReference type="Proteomes" id="UP000652761">
    <property type="component" value="Unassembled WGS sequence"/>
</dbReference>
<keyword evidence="3" id="KW-0832">Ubl conjugation</keyword>
<dbReference type="GO" id="GO:0009611">
    <property type="term" value="P:response to wounding"/>
    <property type="evidence" value="ECO:0007669"/>
    <property type="project" value="UniProtKB-UniRule"/>
</dbReference>
<dbReference type="OrthoDB" id="1914366at2759"/>
<comment type="function">
    <text evidence="4">Repressor of jasmonate responses.</text>
</comment>
<keyword evidence="4" id="KW-0539">Nucleus</keyword>
<protein>
    <recommendedName>
        <fullName evidence="4">Protein TIFY</fullName>
    </recommendedName>
    <alternativeName>
        <fullName evidence="4">Jasmonate ZIM domain-containing protein</fullName>
    </alternativeName>
</protein>
<dbReference type="EMBL" id="NMUH01002568">
    <property type="protein sequence ID" value="MQM00792.1"/>
    <property type="molecule type" value="Genomic_DNA"/>
</dbReference>
<dbReference type="GO" id="GO:0005634">
    <property type="term" value="C:nucleus"/>
    <property type="evidence" value="ECO:0007669"/>
    <property type="project" value="UniProtKB-SubCell"/>
</dbReference>
<organism evidence="7 8">
    <name type="scientific">Colocasia esculenta</name>
    <name type="common">Wild taro</name>
    <name type="synonym">Arum esculentum</name>
    <dbReference type="NCBI Taxonomy" id="4460"/>
    <lineage>
        <taxon>Eukaryota</taxon>
        <taxon>Viridiplantae</taxon>
        <taxon>Streptophyta</taxon>
        <taxon>Embryophyta</taxon>
        <taxon>Tracheophyta</taxon>
        <taxon>Spermatophyta</taxon>
        <taxon>Magnoliopsida</taxon>
        <taxon>Liliopsida</taxon>
        <taxon>Araceae</taxon>
        <taxon>Aroideae</taxon>
        <taxon>Colocasieae</taxon>
        <taxon>Colocasia</taxon>
    </lineage>
</organism>
<evidence type="ECO:0000256" key="4">
    <source>
        <dbReference type="RuleBase" id="RU369065"/>
    </source>
</evidence>
<keyword evidence="8" id="KW-1185">Reference proteome</keyword>
<dbReference type="PROSITE" id="PS51320">
    <property type="entry name" value="TIFY"/>
    <property type="match status" value="1"/>
</dbReference>
<evidence type="ECO:0000256" key="2">
    <source>
        <dbReference type="ARBA" id="ARBA00022819"/>
    </source>
</evidence>
<gene>
    <name evidence="7" type="ORF">Taro_033539</name>
</gene>
<dbReference type="GO" id="GO:2000022">
    <property type="term" value="P:regulation of jasmonic acid mediated signaling pathway"/>
    <property type="evidence" value="ECO:0007669"/>
    <property type="project" value="UniProtKB-UniRule"/>
</dbReference>
<dbReference type="PANTHER" id="PTHR33077">
    <property type="entry name" value="PROTEIN TIFY 4A-RELATED-RELATED"/>
    <property type="match status" value="1"/>
</dbReference>